<feature type="domain" description="Response regulatory" evidence="4">
    <location>
        <begin position="2"/>
        <end position="116"/>
    </location>
</feature>
<dbReference type="RefSeq" id="WP_066678432.1">
    <property type="nucleotide sequence ID" value="NZ_CABMIZ010000043.1"/>
</dbReference>
<organism evidence="6 7">
    <name type="scientific">Clostridium septicum</name>
    <dbReference type="NCBI Taxonomy" id="1504"/>
    <lineage>
        <taxon>Bacteria</taxon>
        <taxon>Bacillati</taxon>
        <taxon>Bacillota</taxon>
        <taxon>Clostridia</taxon>
        <taxon>Eubacteriales</taxon>
        <taxon>Clostridiaceae</taxon>
        <taxon>Clostridium</taxon>
    </lineage>
</organism>
<name>A0A9N7JJ70_CLOSE</name>
<dbReference type="AlphaFoldDB" id="A0A9N7JJ70"/>
<dbReference type="Gene3D" id="2.20.25.10">
    <property type="match status" value="1"/>
</dbReference>
<feature type="modified residue" description="4-aspartylphosphate" evidence="3">
    <location>
        <position position="53"/>
    </location>
</feature>
<dbReference type="KEGG" id="csep:CP523_03045"/>
<comment type="function">
    <text evidence="2">May play the central regulatory role in sporulation. It may be an element of the effector pathway responsible for the activation of sporulation genes in response to nutritional stress. Spo0A may act in concert with spo0H (a sigma factor) to control the expression of some genes that are critical to the sporulation process.</text>
</comment>
<dbReference type="GO" id="GO:0003677">
    <property type="term" value="F:DNA binding"/>
    <property type="evidence" value="ECO:0007669"/>
    <property type="project" value="UniProtKB-KW"/>
</dbReference>
<dbReference type="OrthoDB" id="9809318at2"/>
<dbReference type="Gene3D" id="2.40.50.40">
    <property type="match status" value="1"/>
</dbReference>
<dbReference type="CDD" id="cd17532">
    <property type="entry name" value="REC_LytTR_AlgR-like"/>
    <property type="match status" value="1"/>
</dbReference>
<dbReference type="InterPro" id="IPR007492">
    <property type="entry name" value="LytTR_DNA-bd_dom"/>
</dbReference>
<dbReference type="Gene3D" id="3.40.50.2300">
    <property type="match status" value="1"/>
</dbReference>
<dbReference type="PANTHER" id="PTHR37299:SF1">
    <property type="entry name" value="STAGE 0 SPORULATION PROTEIN A HOMOLOG"/>
    <property type="match status" value="1"/>
</dbReference>
<dbReference type="Proteomes" id="UP000280586">
    <property type="component" value="Chromosome"/>
</dbReference>
<accession>A0A9N7JJ70</accession>
<proteinExistence type="predicted"/>
<dbReference type="InterPro" id="IPR001789">
    <property type="entry name" value="Sig_transdc_resp-reg_receiver"/>
</dbReference>
<dbReference type="PROSITE" id="PS50930">
    <property type="entry name" value="HTH_LYTTR"/>
    <property type="match status" value="1"/>
</dbReference>
<protein>
    <recommendedName>
        <fullName evidence="1">Stage 0 sporulation protein A homolog</fullName>
    </recommendedName>
</protein>
<keyword evidence="6" id="KW-0238">DNA-binding</keyword>
<dbReference type="SMART" id="SM00448">
    <property type="entry name" value="REC"/>
    <property type="match status" value="1"/>
</dbReference>
<dbReference type="PANTHER" id="PTHR37299">
    <property type="entry name" value="TRANSCRIPTIONAL REGULATOR-RELATED"/>
    <property type="match status" value="1"/>
</dbReference>
<dbReference type="Pfam" id="PF00072">
    <property type="entry name" value="Response_reg"/>
    <property type="match status" value="1"/>
</dbReference>
<evidence type="ECO:0000259" key="4">
    <source>
        <dbReference type="PROSITE" id="PS50110"/>
    </source>
</evidence>
<feature type="domain" description="HTH LytTR-type" evidence="5">
    <location>
        <begin position="132"/>
        <end position="237"/>
    </location>
</feature>
<dbReference type="EMBL" id="CP023671">
    <property type="protein sequence ID" value="AYE33513.1"/>
    <property type="molecule type" value="Genomic_DNA"/>
</dbReference>
<dbReference type="GO" id="GO:0000156">
    <property type="term" value="F:phosphorelay response regulator activity"/>
    <property type="evidence" value="ECO:0007669"/>
    <property type="project" value="InterPro"/>
</dbReference>
<dbReference type="GeneID" id="303559656"/>
<sequence>MNCIIVDDELPAREELKYFIKNFSSMDILSEFEDGTEALKFLQANSVDIIFLDINIPGIDGINLAKILCKLNFSGKVIFITAYKEYALDAFDIHAFDYLLKPFSEERIISSLERIEDSRDEKLNNDRKSDKLSVMRNGKIYVVNTKDICYLEASGRTVKVCVNGEEYLSKHKISEIESKLSNKEFYKSHRSYIVNLGKVEEIKPWFNGTYVLKIKDIEKEVPVSRNKVKDFKRILSL</sequence>
<dbReference type="InterPro" id="IPR046947">
    <property type="entry name" value="LytR-like"/>
</dbReference>
<evidence type="ECO:0000313" key="6">
    <source>
        <dbReference type="EMBL" id="AYE33513.1"/>
    </source>
</evidence>
<dbReference type="SUPFAM" id="SSF52172">
    <property type="entry name" value="CheY-like"/>
    <property type="match status" value="1"/>
</dbReference>
<dbReference type="Pfam" id="PF04397">
    <property type="entry name" value="LytTR"/>
    <property type="match status" value="1"/>
</dbReference>
<dbReference type="InterPro" id="IPR011006">
    <property type="entry name" value="CheY-like_superfamily"/>
</dbReference>
<evidence type="ECO:0000256" key="2">
    <source>
        <dbReference type="ARBA" id="ARBA00024867"/>
    </source>
</evidence>
<evidence type="ECO:0000313" key="7">
    <source>
        <dbReference type="Proteomes" id="UP000280586"/>
    </source>
</evidence>
<evidence type="ECO:0000256" key="3">
    <source>
        <dbReference type="PROSITE-ProRule" id="PRU00169"/>
    </source>
</evidence>
<reference evidence="6 7" key="1">
    <citation type="submission" date="2017-09" db="EMBL/GenBank/DDBJ databases">
        <authorList>
            <person name="Thomas P."/>
            <person name="Seyboldt C."/>
        </authorList>
    </citation>
    <scope>NUCLEOTIDE SEQUENCE [LARGE SCALE GENOMIC DNA]</scope>
    <source>
        <strain evidence="6 7">DSM 7534</strain>
    </source>
</reference>
<keyword evidence="3" id="KW-0597">Phosphoprotein</keyword>
<evidence type="ECO:0000259" key="5">
    <source>
        <dbReference type="PROSITE" id="PS50930"/>
    </source>
</evidence>
<dbReference type="PROSITE" id="PS50110">
    <property type="entry name" value="RESPONSE_REGULATORY"/>
    <property type="match status" value="1"/>
</dbReference>
<dbReference type="SMART" id="SM00850">
    <property type="entry name" value="LytTR"/>
    <property type="match status" value="1"/>
</dbReference>
<evidence type="ECO:0000256" key="1">
    <source>
        <dbReference type="ARBA" id="ARBA00018672"/>
    </source>
</evidence>
<gene>
    <name evidence="6" type="ORF">CP523_03045</name>
</gene>